<comment type="caution">
    <text evidence="2">The sequence shown here is derived from an EMBL/GenBank/DDBJ whole genome shotgun (WGS) entry which is preliminary data.</text>
</comment>
<evidence type="ECO:0000313" key="3">
    <source>
        <dbReference type="Proteomes" id="UP001218188"/>
    </source>
</evidence>
<dbReference type="EMBL" id="JARJCM010000011">
    <property type="protein sequence ID" value="KAJ7042824.1"/>
    <property type="molecule type" value="Genomic_DNA"/>
</dbReference>
<feature type="region of interest" description="Disordered" evidence="1">
    <location>
        <begin position="296"/>
        <end position="457"/>
    </location>
</feature>
<reference evidence="2" key="1">
    <citation type="submission" date="2023-03" db="EMBL/GenBank/DDBJ databases">
        <title>Massive genome expansion in bonnet fungi (Mycena s.s.) driven by repeated elements and novel gene families across ecological guilds.</title>
        <authorList>
            <consortium name="Lawrence Berkeley National Laboratory"/>
            <person name="Harder C.B."/>
            <person name="Miyauchi S."/>
            <person name="Viragh M."/>
            <person name="Kuo A."/>
            <person name="Thoen E."/>
            <person name="Andreopoulos B."/>
            <person name="Lu D."/>
            <person name="Skrede I."/>
            <person name="Drula E."/>
            <person name="Henrissat B."/>
            <person name="Morin E."/>
            <person name="Kohler A."/>
            <person name="Barry K."/>
            <person name="LaButti K."/>
            <person name="Morin E."/>
            <person name="Salamov A."/>
            <person name="Lipzen A."/>
            <person name="Mereny Z."/>
            <person name="Hegedus B."/>
            <person name="Baldrian P."/>
            <person name="Stursova M."/>
            <person name="Weitz H."/>
            <person name="Taylor A."/>
            <person name="Grigoriev I.V."/>
            <person name="Nagy L.G."/>
            <person name="Martin F."/>
            <person name="Kauserud H."/>
        </authorList>
    </citation>
    <scope>NUCLEOTIDE SEQUENCE</scope>
    <source>
        <strain evidence="2">CBHHK200</strain>
    </source>
</reference>
<feature type="region of interest" description="Disordered" evidence="1">
    <location>
        <begin position="1"/>
        <end position="272"/>
    </location>
</feature>
<dbReference type="Proteomes" id="UP001218188">
    <property type="component" value="Unassembled WGS sequence"/>
</dbReference>
<keyword evidence="3" id="KW-1185">Reference proteome</keyword>
<feature type="compositionally biased region" description="Basic and acidic residues" evidence="1">
    <location>
        <begin position="170"/>
        <end position="179"/>
    </location>
</feature>
<accession>A0AAD6TB18</accession>
<dbReference type="AlphaFoldDB" id="A0AAD6TB18"/>
<feature type="compositionally biased region" description="Basic and acidic residues" evidence="1">
    <location>
        <begin position="350"/>
        <end position="360"/>
    </location>
</feature>
<gene>
    <name evidence="2" type="ORF">C8F04DRAFT_1229576</name>
</gene>
<name>A0AAD6TB18_9AGAR</name>
<evidence type="ECO:0000256" key="1">
    <source>
        <dbReference type="SAM" id="MobiDB-lite"/>
    </source>
</evidence>
<feature type="compositionally biased region" description="Polar residues" evidence="1">
    <location>
        <begin position="329"/>
        <end position="338"/>
    </location>
</feature>
<feature type="compositionally biased region" description="Basic and acidic residues" evidence="1">
    <location>
        <begin position="296"/>
        <end position="315"/>
    </location>
</feature>
<protein>
    <submittedName>
        <fullName evidence="2">Uncharacterized protein</fullName>
    </submittedName>
</protein>
<feature type="compositionally biased region" description="Basic residues" evidence="1">
    <location>
        <begin position="316"/>
        <end position="325"/>
    </location>
</feature>
<feature type="compositionally biased region" description="Basic and acidic residues" evidence="1">
    <location>
        <begin position="108"/>
        <end position="133"/>
    </location>
</feature>
<evidence type="ECO:0000313" key="2">
    <source>
        <dbReference type="EMBL" id="KAJ7042824.1"/>
    </source>
</evidence>
<organism evidence="2 3">
    <name type="scientific">Mycena alexandri</name>
    <dbReference type="NCBI Taxonomy" id="1745969"/>
    <lineage>
        <taxon>Eukaryota</taxon>
        <taxon>Fungi</taxon>
        <taxon>Dikarya</taxon>
        <taxon>Basidiomycota</taxon>
        <taxon>Agaricomycotina</taxon>
        <taxon>Agaricomycetes</taxon>
        <taxon>Agaricomycetidae</taxon>
        <taxon>Agaricales</taxon>
        <taxon>Marasmiineae</taxon>
        <taxon>Mycenaceae</taxon>
        <taxon>Mycena</taxon>
    </lineage>
</organism>
<feature type="compositionally biased region" description="Polar residues" evidence="1">
    <location>
        <begin position="210"/>
        <end position="233"/>
    </location>
</feature>
<sequence length="457" mass="51487">MSESEHSQNSRQAALKQPGAPKSKKTSDRSRSASAENISESRSRRSHTRSSAIMPNDGDLPVAAESLLNQPQSSPLPPLTPSFSEKLSSERLSPMDNIYTSGVLDNHTQSDRTSRYSKLDSHRSKEKNSEYGKHSKKEKQKGRAEVATPTSKSRPSHSSRTSRSSDTSELDERERETRRNEKRRRTRADSDESDDVKEATRRSKLAMISEWSSGEENGSHLYSDTNLRAAQNELNRERGSQESMTEYQRRLEAGKRSARISREWRESREQADREYAMKLQAEYDRVEAERVADELRLESETRELERQREELEKTKQKLRKIHRRKENGGDSTSKDGTPSGTGGARSMPADVREEKVERSRSQKSTALSEGKVTTARSRTGTGGRKTTHREPDSSDSSSSSSSSDSESDSDSDMPKTEYDSDEASDSAWDKDPNDLISEVYSAIPEESADERPVRGRI</sequence>
<feature type="compositionally biased region" description="Low complexity" evidence="1">
    <location>
        <begin position="394"/>
        <end position="404"/>
    </location>
</feature>
<feature type="compositionally biased region" description="Basic and acidic residues" evidence="1">
    <location>
        <begin position="247"/>
        <end position="272"/>
    </location>
</feature>
<feature type="compositionally biased region" description="Low complexity" evidence="1">
    <location>
        <begin position="148"/>
        <end position="167"/>
    </location>
</feature>
<proteinExistence type="predicted"/>